<feature type="region of interest" description="Disordered" evidence="6">
    <location>
        <begin position="179"/>
        <end position="200"/>
    </location>
</feature>
<evidence type="ECO:0000259" key="9">
    <source>
        <dbReference type="Pfam" id="PF18158"/>
    </source>
</evidence>
<dbReference type="InterPro" id="IPR009100">
    <property type="entry name" value="AcylCoA_DH/oxidase_NM_dom_sf"/>
</dbReference>
<evidence type="ECO:0000259" key="7">
    <source>
        <dbReference type="Pfam" id="PF00441"/>
    </source>
</evidence>
<feature type="domain" description="Adaptive response protein AidB N-terminal" evidence="9">
    <location>
        <begin position="9"/>
        <end position="163"/>
    </location>
</feature>
<dbReference type="InterPro" id="IPR006089">
    <property type="entry name" value="Acyl-CoA_DH_CS"/>
</dbReference>
<dbReference type="Pfam" id="PF00441">
    <property type="entry name" value="Acyl-CoA_dh_1"/>
    <property type="match status" value="1"/>
</dbReference>
<dbReference type="SUPFAM" id="SSF56645">
    <property type="entry name" value="Acyl-CoA dehydrogenase NM domain-like"/>
    <property type="match status" value="1"/>
</dbReference>
<comment type="cofactor">
    <cofactor evidence="1 5">
        <name>FAD</name>
        <dbReference type="ChEBI" id="CHEBI:57692"/>
    </cofactor>
</comment>
<sequence>MPATHEVFNQATPLVDYDAAQYPPLLDAVRSAGATDSLEEIHATGRRAGSAEAIAWGEQANAHPPVLKTHDRFGNRIDEVTYDPAYHQLMSAAIEQGLHAAPWESDSPHAHLTRAAKFSVWTSVDAGHTCPISMTYAAVPALRHTPELAAQYEPLLAARVYDPVLRVPTTKRGLTAGMSMTEKQGGSDVRAGTTRAAPQPDGSYLLTGHKWFTSAPMSDMFLTLAQAPGGLSCVLVPRILPDGSRNRFHLQRLKDKLGNHSNASSEIEYDGAVGHLVGEEGAGVRTIVEMVNMTRLDCTIGSAALMRIGTQQAAHHVAHRNAFGAVLIDQPLMRNVLADLAVEAEAATTVAMWLAELTDLAQAGATMADGSPAADLRRIALAISKFHVCKRGPIHAAEAIECFGGNGYVEESGMPKLYREAPLLSIWEGSGNVAALDVLRAAGRQPATVAALFGFLDGAAGADERLDAAVIRLKDELSDVDQLEYRARRVVEAAALAIQGALLVTRGEQAAADAFCATRLGADWGGVFGTLPRGLDVGTLIARATPKVG</sequence>
<dbReference type="Gene3D" id="1.20.140.10">
    <property type="entry name" value="Butyryl-CoA Dehydrogenase, subunit A, domain 3"/>
    <property type="match status" value="1"/>
</dbReference>
<evidence type="ECO:0000256" key="4">
    <source>
        <dbReference type="ARBA" id="ARBA00022827"/>
    </source>
</evidence>
<dbReference type="Proteomes" id="UP000001213">
    <property type="component" value="Chromosome"/>
</dbReference>
<accession>D5UV60</accession>
<dbReference type="GO" id="GO:0003995">
    <property type="term" value="F:acyl-CoA dehydrogenase activity"/>
    <property type="evidence" value="ECO:0007669"/>
    <property type="project" value="InterPro"/>
</dbReference>
<evidence type="ECO:0000313" key="10">
    <source>
        <dbReference type="EMBL" id="ADG77650.1"/>
    </source>
</evidence>
<organism evidence="10 11">
    <name type="scientific">Tsukamurella paurometabola (strain ATCC 8368 / DSM 20162 / CCUG 35730 / CIP 100753 / JCM 10117 / KCTC 9821 / NBRC 16120 / NCIMB 702349 / NCTC 13040)</name>
    <name type="common">Corynebacterium paurometabolum</name>
    <dbReference type="NCBI Taxonomy" id="521096"/>
    <lineage>
        <taxon>Bacteria</taxon>
        <taxon>Bacillati</taxon>
        <taxon>Actinomycetota</taxon>
        <taxon>Actinomycetes</taxon>
        <taxon>Mycobacteriales</taxon>
        <taxon>Tsukamurellaceae</taxon>
        <taxon>Tsukamurella</taxon>
    </lineage>
</organism>
<reference evidence="11" key="1">
    <citation type="submission" date="2010-03" db="EMBL/GenBank/DDBJ databases">
        <title>The complete chromosome of Tsukamurella paurometabola DSM 20162.</title>
        <authorList>
            <consortium name="US DOE Joint Genome Institute (JGI-PGF)"/>
            <person name="Lucas S."/>
            <person name="Copeland A."/>
            <person name="Lapidus A."/>
            <person name="Glavina del Rio T."/>
            <person name="Dalin E."/>
            <person name="Tice H."/>
            <person name="Bruce D."/>
            <person name="Goodwin L."/>
            <person name="Pitluck S."/>
            <person name="Kyrpides N."/>
            <person name="Mavromatis K."/>
            <person name="Ivanova N."/>
            <person name="Mikhailova N."/>
            <person name="Munk A.C."/>
            <person name="Brettin T."/>
            <person name="Detter J.C."/>
            <person name="Tapia R."/>
            <person name="Han C."/>
            <person name="Larimer F."/>
            <person name="Land M."/>
            <person name="Hauser L."/>
            <person name="Markowitz V."/>
            <person name="Cheng J.-F."/>
            <person name="Hugenholtz P."/>
            <person name="Woyke T."/>
            <person name="Wu D."/>
            <person name="Jando M."/>
            <person name="Brambilla E."/>
            <person name="Klenk H.-P."/>
            <person name="Eisen J.A."/>
        </authorList>
    </citation>
    <scope>NUCLEOTIDE SEQUENCE [LARGE SCALE GENOMIC DNA]</scope>
    <source>
        <strain evidence="11">ATCC 8368 / DSM 20162 / CCUG 35730 / CIP 100753 / JCM 10117 / KCTC 9821 / NBRC 16120 / NCIMB 702349 / NCTC 13040</strain>
    </source>
</reference>
<dbReference type="InterPro" id="IPR006091">
    <property type="entry name" value="Acyl-CoA_Oxase/DH_mid-dom"/>
</dbReference>
<evidence type="ECO:0000256" key="5">
    <source>
        <dbReference type="RuleBase" id="RU362125"/>
    </source>
</evidence>
<dbReference type="Gene3D" id="2.40.110.20">
    <property type="match status" value="1"/>
</dbReference>
<dbReference type="RefSeq" id="WP_013125688.1">
    <property type="nucleotide sequence ID" value="NC_014158.1"/>
</dbReference>
<dbReference type="AlphaFoldDB" id="D5UV60"/>
<keyword evidence="11" id="KW-1185">Reference proteome</keyword>
<name>D5UV60_TSUPD</name>
<dbReference type="PANTHER" id="PTHR42707">
    <property type="entry name" value="ACYL-COA DEHYDROGENASE"/>
    <property type="match status" value="1"/>
</dbReference>
<dbReference type="EMBL" id="CP001966">
    <property type="protein sequence ID" value="ADG77650.1"/>
    <property type="molecule type" value="Genomic_DNA"/>
</dbReference>
<evidence type="ECO:0000313" key="11">
    <source>
        <dbReference type="Proteomes" id="UP000001213"/>
    </source>
</evidence>
<dbReference type="InterPro" id="IPR052904">
    <property type="entry name" value="Acyl-CoA_dehydrogenase-like"/>
</dbReference>
<evidence type="ECO:0000256" key="2">
    <source>
        <dbReference type="ARBA" id="ARBA00009347"/>
    </source>
</evidence>
<evidence type="ECO:0000259" key="8">
    <source>
        <dbReference type="Pfam" id="PF02770"/>
    </source>
</evidence>
<keyword evidence="4 5" id="KW-0274">FAD</keyword>
<gene>
    <name evidence="10" type="ordered locus">Tpau_1017</name>
</gene>
<dbReference type="KEGG" id="tpr:Tpau_1017"/>
<dbReference type="PANTHER" id="PTHR42707:SF3">
    <property type="entry name" value="ACYL-COA DEHYDROGENASE AIDB-RELATED"/>
    <property type="match status" value="1"/>
</dbReference>
<comment type="similarity">
    <text evidence="2 5">Belongs to the acyl-CoA dehydrogenase family.</text>
</comment>
<dbReference type="PROSITE" id="PS00073">
    <property type="entry name" value="ACYL_COA_DH_2"/>
    <property type="match status" value="1"/>
</dbReference>
<reference evidence="10 11" key="2">
    <citation type="journal article" date="2011" name="Stand. Genomic Sci.">
        <title>Complete genome sequence of Tsukamurella paurometabola type strain (no. 33).</title>
        <authorList>
            <person name="Munk A.C."/>
            <person name="Lapidus A."/>
            <person name="Lucas S."/>
            <person name="Nolan M."/>
            <person name="Tice H."/>
            <person name="Cheng J.F."/>
            <person name="Del Rio T.G."/>
            <person name="Goodwin L."/>
            <person name="Pitluck S."/>
            <person name="Liolios K."/>
            <person name="Huntemann M."/>
            <person name="Ivanova N."/>
            <person name="Mavromatis K."/>
            <person name="Mikhailova N."/>
            <person name="Pati A."/>
            <person name="Chen A."/>
            <person name="Palaniappan K."/>
            <person name="Tapia R."/>
            <person name="Han C."/>
            <person name="Land M."/>
            <person name="Hauser L."/>
            <person name="Chang Y.J."/>
            <person name="Jeffries C.D."/>
            <person name="Brettin T."/>
            <person name="Yasawong M."/>
            <person name="Brambilla E.M."/>
            <person name="Rohde M."/>
            <person name="Sikorski J."/>
            <person name="Goker M."/>
            <person name="Detter J.C."/>
            <person name="Woyke T."/>
            <person name="Bristow J."/>
            <person name="Eisen J.A."/>
            <person name="Markowitz V."/>
            <person name="Hugenholtz P."/>
            <person name="Kyrpides N.C."/>
            <person name="Klenk H.P."/>
        </authorList>
    </citation>
    <scope>NUCLEOTIDE SEQUENCE [LARGE SCALE GENOMIC DNA]</scope>
    <source>
        <strain evidence="11">ATCC 8368 / DSM 20162 / CCUG 35730 / CIP 100753 / JCM 10117 / KCTC 9821 / NBRC 16120 / NCIMB 702349 / NCTC 13040</strain>
    </source>
</reference>
<keyword evidence="5" id="KW-0560">Oxidoreductase</keyword>
<dbReference type="InterPro" id="IPR036250">
    <property type="entry name" value="AcylCo_DH-like_C"/>
</dbReference>
<dbReference type="Pfam" id="PF02770">
    <property type="entry name" value="Acyl-CoA_dh_M"/>
    <property type="match status" value="1"/>
</dbReference>
<dbReference type="Gene3D" id="6.10.250.600">
    <property type="match status" value="1"/>
</dbReference>
<dbReference type="InterPro" id="IPR041504">
    <property type="entry name" value="AidB_N"/>
</dbReference>
<evidence type="ECO:0000256" key="6">
    <source>
        <dbReference type="SAM" id="MobiDB-lite"/>
    </source>
</evidence>
<protein>
    <submittedName>
        <fullName evidence="10">Acyl-CoA dehydrogenase domain protein</fullName>
    </submittedName>
</protein>
<dbReference type="SUPFAM" id="SSF47203">
    <property type="entry name" value="Acyl-CoA dehydrogenase C-terminal domain-like"/>
    <property type="match status" value="1"/>
</dbReference>
<keyword evidence="3 5" id="KW-0285">Flavoprotein</keyword>
<feature type="domain" description="Acyl-CoA oxidase/dehydrogenase middle" evidence="8">
    <location>
        <begin position="178"/>
        <end position="270"/>
    </location>
</feature>
<evidence type="ECO:0000256" key="3">
    <source>
        <dbReference type="ARBA" id="ARBA00022630"/>
    </source>
</evidence>
<dbReference type="HOGENOM" id="CLU_016513_0_0_11"/>
<dbReference type="eggNOG" id="COG1960">
    <property type="taxonomic scope" value="Bacteria"/>
</dbReference>
<dbReference type="STRING" id="521096.Tpau_1017"/>
<dbReference type="Pfam" id="PF18158">
    <property type="entry name" value="AidB_N"/>
    <property type="match status" value="1"/>
</dbReference>
<proteinExistence type="inferred from homology"/>
<feature type="domain" description="Acyl-CoA dehydrogenase/oxidase C-terminal" evidence="7">
    <location>
        <begin position="281"/>
        <end position="441"/>
    </location>
</feature>
<evidence type="ECO:0000256" key="1">
    <source>
        <dbReference type="ARBA" id="ARBA00001974"/>
    </source>
</evidence>
<dbReference type="InterPro" id="IPR009075">
    <property type="entry name" value="AcylCo_DH/oxidase_C"/>
</dbReference>